<reference evidence="1" key="1">
    <citation type="submission" date="2015-05" db="UniProtKB">
        <authorList>
            <consortium name="EnsemblMetazoa"/>
        </authorList>
    </citation>
    <scope>IDENTIFICATION</scope>
</reference>
<dbReference type="PROSITE" id="PS50879">
    <property type="entry name" value="RNASE_H_1"/>
    <property type="match status" value="1"/>
</dbReference>
<dbReference type="InterPro" id="IPR002156">
    <property type="entry name" value="RNaseH_domain"/>
</dbReference>
<dbReference type="InterPro" id="IPR036397">
    <property type="entry name" value="RNaseH_sf"/>
</dbReference>
<protein>
    <submittedName>
        <fullName evidence="1">RNase H domain-containing protein</fullName>
    </submittedName>
</protein>
<name>T1I6F0_RHOPR</name>
<dbReference type="VEuPathDB" id="VectorBase:RPRC011869"/>
<dbReference type="EMBL" id="ACPB03024549">
    <property type="status" value="NOT_ANNOTATED_CDS"/>
    <property type="molecule type" value="Genomic_DNA"/>
</dbReference>
<organism evidence="1 2">
    <name type="scientific">Rhodnius prolixus</name>
    <name type="common">Triatomid bug</name>
    <dbReference type="NCBI Taxonomy" id="13249"/>
    <lineage>
        <taxon>Eukaryota</taxon>
        <taxon>Metazoa</taxon>
        <taxon>Ecdysozoa</taxon>
        <taxon>Arthropoda</taxon>
        <taxon>Hexapoda</taxon>
        <taxon>Insecta</taxon>
        <taxon>Pterygota</taxon>
        <taxon>Neoptera</taxon>
        <taxon>Paraneoptera</taxon>
        <taxon>Hemiptera</taxon>
        <taxon>Heteroptera</taxon>
        <taxon>Panheteroptera</taxon>
        <taxon>Cimicomorpha</taxon>
        <taxon>Reduviidae</taxon>
        <taxon>Triatominae</taxon>
        <taxon>Rhodnius</taxon>
    </lineage>
</organism>
<dbReference type="Proteomes" id="UP000015103">
    <property type="component" value="Unassembled WGS sequence"/>
</dbReference>
<dbReference type="InParanoid" id="T1I6F0"/>
<keyword evidence="2" id="KW-1185">Reference proteome</keyword>
<dbReference type="AlphaFoldDB" id="T1I6F0"/>
<dbReference type="GO" id="GO:0003676">
    <property type="term" value="F:nucleic acid binding"/>
    <property type="evidence" value="ECO:0007669"/>
    <property type="project" value="InterPro"/>
</dbReference>
<dbReference type="GO" id="GO:0004523">
    <property type="term" value="F:RNA-DNA hybrid ribonuclease activity"/>
    <property type="evidence" value="ECO:0007669"/>
    <property type="project" value="InterPro"/>
</dbReference>
<evidence type="ECO:0000313" key="2">
    <source>
        <dbReference type="Proteomes" id="UP000015103"/>
    </source>
</evidence>
<dbReference type="EnsemblMetazoa" id="RPRC011869-RA">
    <property type="protein sequence ID" value="RPRC011869-PA"/>
    <property type="gene ID" value="RPRC011869"/>
</dbReference>
<proteinExistence type="predicted"/>
<dbReference type="SUPFAM" id="SSF53098">
    <property type="entry name" value="Ribonuclease H-like"/>
    <property type="match status" value="1"/>
</dbReference>
<dbReference type="HOGENOM" id="CLU_2707875_0_0_1"/>
<accession>T1I6F0</accession>
<dbReference type="InterPro" id="IPR012337">
    <property type="entry name" value="RNaseH-like_sf"/>
</dbReference>
<evidence type="ECO:0000313" key="1">
    <source>
        <dbReference type="EnsemblMetazoa" id="RPRC011869-PA"/>
    </source>
</evidence>
<sequence>MKIMRHPFHNEITLITTLNTVTVAWSPGHSGIPGNKLADETAKEGAAMITMTPQPIIPVSYRRCRTEQWSSGF</sequence>
<dbReference type="Gene3D" id="3.30.420.10">
    <property type="entry name" value="Ribonuclease H-like superfamily/Ribonuclease H"/>
    <property type="match status" value="1"/>
</dbReference>